<evidence type="ECO:0000313" key="2">
    <source>
        <dbReference type="Proteomes" id="UP001317705"/>
    </source>
</evidence>
<proteinExistence type="predicted"/>
<accession>A0ABN6VTW7</accession>
<evidence type="ECO:0000313" key="1">
    <source>
        <dbReference type="EMBL" id="BDV42892.1"/>
    </source>
</evidence>
<organism evidence="1 2">
    <name type="scientific">Geotalea uraniireducens</name>
    <dbReference type="NCBI Taxonomy" id="351604"/>
    <lineage>
        <taxon>Bacteria</taxon>
        <taxon>Pseudomonadati</taxon>
        <taxon>Thermodesulfobacteriota</taxon>
        <taxon>Desulfuromonadia</taxon>
        <taxon>Geobacterales</taxon>
        <taxon>Geobacteraceae</taxon>
        <taxon>Geotalea</taxon>
    </lineage>
</organism>
<protein>
    <submittedName>
        <fullName evidence="1">Uncharacterized protein</fullName>
    </submittedName>
</protein>
<reference evidence="1 2" key="1">
    <citation type="submission" date="2022-12" db="EMBL/GenBank/DDBJ databases">
        <title>Polyphasic characterization of Geotalea uranireducens NIT-SL11 newly isolated from a complex of sewage sludge and microbially reduced graphene oxide.</title>
        <authorList>
            <person name="Xie L."/>
            <person name="Yoshida N."/>
            <person name="Meng L."/>
        </authorList>
    </citation>
    <scope>NUCLEOTIDE SEQUENCE [LARGE SCALE GENOMIC DNA]</scope>
    <source>
        <strain evidence="1 2">NIT-SL11</strain>
    </source>
</reference>
<sequence length="64" mass="6822">MLAVLEGGEQVLLLVEIVLPEALESGYEMGDIFHWARGGGRIFSKASPATPLAIMSKVLPESVP</sequence>
<name>A0ABN6VTW7_9BACT</name>
<gene>
    <name evidence="1" type="ORF">GURASL_18150</name>
</gene>
<dbReference type="EMBL" id="AP027151">
    <property type="protein sequence ID" value="BDV42892.1"/>
    <property type="molecule type" value="Genomic_DNA"/>
</dbReference>
<dbReference type="Proteomes" id="UP001317705">
    <property type="component" value="Chromosome"/>
</dbReference>
<keyword evidence="2" id="KW-1185">Reference proteome</keyword>